<dbReference type="InterPro" id="IPR012337">
    <property type="entry name" value="RNaseH-like_sf"/>
</dbReference>
<dbReference type="InterPro" id="IPR037027">
    <property type="entry name" value="YqgF/RNaseH-like_dom_sf"/>
</dbReference>
<dbReference type="AlphaFoldDB" id="A0A8J6LI69"/>
<protein>
    <submittedName>
        <fullName evidence="1">Pre-16S rRNA-processing nuclease YqgF</fullName>
    </submittedName>
</protein>
<comment type="caution">
    <text evidence="1">The sequence shown here is derived from an EMBL/GenBank/DDBJ whole genome shotgun (WGS) entry which is preliminary data.</text>
</comment>
<gene>
    <name evidence="1" type="ORF">G5B42_04880</name>
</gene>
<name>A0A8J6LI69_9FIRM</name>
<reference evidence="1" key="1">
    <citation type="submission" date="2020-06" db="EMBL/GenBank/DDBJ databases">
        <title>Novel chitinolytic bacterium.</title>
        <authorList>
            <person name="Ungkulpasvich U."/>
            <person name="Kosugi A."/>
            <person name="Uke A."/>
        </authorList>
    </citation>
    <scope>NUCLEOTIDE SEQUENCE</scope>
    <source>
        <strain evidence="1">UUS1-1</strain>
    </source>
</reference>
<dbReference type="Gene3D" id="3.30.420.140">
    <property type="entry name" value="YqgF/RNase H-like domain"/>
    <property type="match status" value="1"/>
</dbReference>
<dbReference type="Proteomes" id="UP000657177">
    <property type="component" value="Unassembled WGS sequence"/>
</dbReference>
<sequence>MQILAIDPGRVKFGYAVLTADDRRVLCQGIAEVTGLVRVVQELVDRFQVTTVVIGDRTAGAEFATTLRAALEANHVSLVPVREDGSSREGRHRFLQANRRGWRRWVPLGLQSPWRPYDDYVAVVLGERYLDRQ</sequence>
<accession>A0A8J6LI69</accession>
<dbReference type="SUPFAM" id="SSF53098">
    <property type="entry name" value="Ribonuclease H-like"/>
    <property type="match status" value="1"/>
</dbReference>
<dbReference type="RefSeq" id="WP_181339332.1">
    <property type="nucleotide sequence ID" value="NZ_JAAKDE010000009.1"/>
</dbReference>
<evidence type="ECO:0000313" key="2">
    <source>
        <dbReference type="Proteomes" id="UP000657177"/>
    </source>
</evidence>
<proteinExistence type="predicted"/>
<dbReference type="GO" id="GO:0006139">
    <property type="term" value="P:nucleobase-containing compound metabolic process"/>
    <property type="evidence" value="ECO:0007669"/>
    <property type="project" value="InterPro"/>
</dbReference>
<evidence type="ECO:0000313" key="1">
    <source>
        <dbReference type="EMBL" id="MBA2132875.1"/>
    </source>
</evidence>
<organism evidence="1 2">
    <name type="scientific">Capillibacterium thermochitinicola</name>
    <dbReference type="NCBI Taxonomy" id="2699427"/>
    <lineage>
        <taxon>Bacteria</taxon>
        <taxon>Bacillati</taxon>
        <taxon>Bacillota</taxon>
        <taxon>Capillibacterium</taxon>
    </lineage>
</organism>
<dbReference type="EMBL" id="JAAKDE010000009">
    <property type="protein sequence ID" value="MBA2132875.1"/>
    <property type="molecule type" value="Genomic_DNA"/>
</dbReference>
<keyword evidence="2" id="KW-1185">Reference proteome</keyword>